<protein>
    <submittedName>
        <fullName evidence="1">Uncharacterized protein</fullName>
    </submittedName>
</protein>
<accession>A0A4U7N5H6</accession>
<reference evidence="1 2" key="1">
    <citation type="submission" date="2019-04" db="EMBL/GenBank/DDBJ databases">
        <title>Genome sequence of Pelagicola litoralis CL-ES2.</title>
        <authorList>
            <person name="Cao J."/>
        </authorList>
    </citation>
    <scope>NUCLEOTIDE SEQUENCE [LARGE SCALE GENOMIC DNA]</scope>
    <source>
        <strain evidence="1 2">CL-ES2</strain>
    </source>
</reference>
<name>A0A4U7N5H6_9RHOB</name>
<comment type="caution">
    <text evidence="1">The sequence shown here is derived from an EMBL/GenBank/DDBJ whole genome shotgun (WGS) entry which is preliminary data.</text>
</comment>
<dbReference type="AlphaFoldDB" id="A0A4U7N5H6"/>
<evidence type="ECO:0000313" key="1">
    <source>
        <dbReference type="EMBL" id="TKZ20847.1"/>
    </source>
</evidence>
<dbReference type="EMBL" id="SULI01000008">
    <property type="protein sequence ID" value="TKZ20847.1"/>
    <property type="molecule type" value="Genomic_DNA"/>
</dbReference>
<keyword evidence="2" id="KW-1185">Reference proteome</keyword>
<dbReference type="RefSeq" id="WP_138015976.1">
    <property type="nucleotide sequence ID" value="NZ_SULI01000008.1"/>
</dbReference>
<proteinExistence type="predicted"/>
<evidence type="ECO:0000313" key="2">
    <source>
        <dbReference type="Proteomes" id="UP000306575"/>
    </source>
</evidence>
<sequence>MSVFGASLLFVQDAASVIMGSFRPFAARSINDGFGVGTGHWPAEATRNFAADMLPRRRKAALSPNFQIAISQLKSAFGVRRRHPNALPI</sequence>
<dbReference type="Proteomes" id="UP000306575">
    <property type="component" value="Unassembled WGS sequence"/>
</dbReference>
<gene>
    <name evidence="1" type="ORF">FAP39_08495</name>
</gene>
<organism evidence="1 2">
    <name type="scientific">Shimia litoralis</name>
    <dbReference type="NCBI Taxonomy" id="420403"/>
    <lineage>
        <taxon>Bacteria</taxon>
        <taxon>Pseudomonadati</taxon>
        <taxon>Pseudomonadota</taxon>
        <taxon>Alphaproteobacteria</taxon>
        <taxon>Rhodobacterales</taxon>
        <taxon>Roseobacteraceae</taxon>
    </lineage>
</organism>